<dbReference type="EC" id="5.1.1.1" evidence="4"/>
<dbReference type="GO" id="GO:0008784">
    <property type="term" value="F:alanine racemase activity"/>
    <property type="evidence" value="ECO:0007669"/>
    <property type="project" value="UniProtKB-EC"/>
</dbReference>
<dbReference type="InterPro" id="IPR015424">
    <property type="entry name" value="PyrdxlP-dep_Trfase"/>
</dbReference>
<evidence type="ECO:0000313" key="5">
    <source>
        <dbReference type="Proteomes" id="UP000837932"/>
    </source>
</evidence>
<keyword evidence="2 3" id="KW-0663">Pyridoxal phosphate</keyword>
<dbReference type="EMBL" id="CAKLPY010000001">
    <property type="protein sequence ID" value="CAH0994917.1"/>
    <property type="molecule type" value="Genomic_DNA"/>
</dbReference>
<dbReference type="InterPro" id="IPR015422">
    <property type="entry name" value="PyrdxlP-dep_Trfase_small"/>
</dbReference>
<organism evidence="4 5">
    <name type="scientific">Emticicia aquatica</name>
    <dbReference type="NCBI Taxonomy" id="1681835"/>
    <lineage>
        <taxon>Bacteria</taxon>
        <taxon>Pseudomonadati</taxon>
        <taxon>Bacteroidota</taxon>
        <taxon>Cytophagia</taxon>
        <taxon>Cytophagales</taxon>
        <taxon>Leadbetterellaceae</taxon>
        <taxon>Emticicia</taxon>
    </lineage>
</organism>
<keyword evidence="4" id="KW-0413">Isomerase</keyword>
<dbReference type="SUPFAM" id="SSF53383">
    <property type="entry name" value="PLP-dependent transferases"/>
    <property type="match status" value="1"/>
</dbReference>
<dbReference type="CDD" id="cd00614">
    <property type="entry name" value="CGS_like"/>
    <property type="match status" value="1"/>
</dbReference>
<evidence type="ECO:0000256" key="2">
    <source>
        <dbReference type="ARBA" id="ARBA00022898"/>
    </source>
</evidence>
<sequence>MFYVQFIEIVNMNQSYIINQLAEDREKYFHAVAPPIIQTSNFAYPTVDEFTFAIQNEKDEHIYTRGNNPTVNMLCQKMAALEGAQDCLMVGSGAAAISNSVISQVNAGDHIISVKNPYTWASHLMTKILPRFNVHTTFVDGTIFENFVNACKPETKLIYLESPNSWTFELQDLAKIANFAKKRGITTIIDNSYCTALCQKPIDFGIDLVIYSATKYYNGHSDVVAGAICGSKEKITQIFHNEFMTFGNVLAPQNAWLMLRSLRTLPIRLKQSSESTVKILDFLKKSPKIERIWYPFNDDNPQKALALEQMKMPMGMFTLALKNRDASAIKKFCETLQNFLIAVSWGGHESLIMPKCAFVSENDPQVNMVRFYIGLEEADILLEDLELSLAFL</sequence>
<evidence type="ECO:0000313" key="4">
    <source>
        <dbReference type="EMBL" id="CAH0994917.1"/>
    </source>
</evidence>
<dbReference type="Gene3D" id="3.90.1150.10">
    <property type="entry name" value="Aspartate Aminotransferase, domain 1"/>
    <property type="match status" value="1"/>
</dbReference>
<dbReference type="Gene3D" id="3.40.640.10">
    <property type="entry name" value="Type I PLP-dependent aspartate aminotransferase-like (Major domain)"/>
    <property type="match status" value="1"/>
</dbReference>
<evidence type="ECO:0000256" key="1">
    <source>
        <dbReference type="ARBA" id="ARBA00001933"/>
    </source>
</evidence>
<dbReference type="PANTHER" id="PTHR11808:SF80">
    <property type="entry name" value="CYSTATHIONINE GAMMA-LYASE"/>
    <property type="match status" value="1"/>
</dbReference>
<dbReference type="InterPro" id="IPR015421">
    <property type="entry name" value="PyrdxlP-dep_Trfase_major"/>
</dbReference>
<keyword evidence="5" id="KW-1185">Reference proteome</keyword>
<protein>
    <submittedName>
        <fullName evidence="4">L-alanine/L-glutamate racemase</fullName>
        <ecNumber evidence="4">5.1.1.1</ecNumber>
    </submittedName>
</protein>
<dbReference type="Pfam" id="PF01053">
    <property type="entry name" value="Cys_Met_Meta_PP"/>
    <property type="match status" value="1"/>
</dbReference>
<name>A0ABN8EPQ9_9BACT</name>
<comment type="cofactor">
    <cofactor evidence="1 3">
        <name>pyridoxal 5'-phosphate</name>
        <dbReference type="ChEBI" id="CHEBI:597326"/>
    </cofactor>
</comment>
<gene>
    <name evidence="4" type="primary">aar</name>
    <name evidence="4" type="ORF">EMA8858_01031</name>
</gene>
<proteinExistence type="inferred from homology"/>
<reference evidence="4" key="1">
    <citation type="submission" date="2021-12" db="EMBL/GenBank/DDBJ databases">
        <authorList>
            <person name="Rodrigo-Torres L."/>
            <person name="Arahal R. D."/>
            <person name="Lucena T."/>
        </authorList>
    </citation>
    <scope>NUCLEOTIDE SEQUENCE</scope>
    <source>
        <strain evidence="4">CECT 8858</strain>
    </source>
</reference>
<dbReference type="Proteomes" id="UP000837932">
    <property type="component" value="Unassembled WGS sequence"/>
</dbReference>
<dbReference type="PANTHER" id="PTHR11808">
    <property type="entry name" value="TRANS-SULFURATION ENZYME FAMILY MEMBER"/>
    <property type="match status" value="1"/>
</dbReference>
<evidence type="ECO:0000256" key="3">
    <source>
        <dbReference type="RuleBase" id="RU362118"/>
    </source>
</evidence>
<comment type="similarity">
    <text evidence="3">Belongs to the trans-sulfuration enzymes family.</text>
</comment>
<dbReference type="InterPro" id="IPR000277">
    <property type="entry name" value="Cys/Met-Metab_PyrdxlP-dep_enz"/>
</dbReference>
<accession>A0ABN8EPQ9</accession>
<comment type="caution">
    <text evidence="4">The sequence shown here is derived from an EMBL/GenBank/DDBJ whole genome shotgun (WGS) entry which is preliminary data.</text>
</comment>
<dbReference type="PIRSF" id="PIRSF001434">
    <property type="entry name" value="CGS"/>
    <property type="match status" value="1"/>
</dbReference>